<dbReference type="SUPFAM" id="SSF52922">
    <property type="entry name" value="TK C-terminal domain-like"/>
    <property type="match status" value="1"/>
</dbReference>
<evidence type="ECO:0000313" key="5">
    <source>
        <dbReference type="EMBL" id="GAH60511.1"/>
    </source>
</evidence>
<dbReference type="Pfam" id="PF02780">
    <property type="entry name" value="Transketolase_C"/>
    <property type="match status" value="1"/>
</dbReference>
<dbReference type="GO" id="GO:0016491">
    <property type="term" value="F:oxidoreductase activity"/>
    <property type="evidence" value="ECO:0007669"/>
    <property type="project" value="UniProtKB-KW"/>
</dbReference>
<reference evidence="5" key="1">
    <citation type="journal article" date="2014" name="Front. Microbiol.">
        <title>High frequency of phylogenetically diverse reductive dehalogenase-homologous genes in deep subseafloor sedimentary metagenomes.</title>
        <authorList>
            <person name="Kawai M."/>
            <person name="Futagami T."/>
            <person name="Toyoda A."/>
            <person name="Takaki Y."/>
            <person name="Nishi S."/>
            <person name="Hori S."/>
            <person name="Arai W."/>
            <person name="Tsubouchi T."/>
            <person name="Morono Y."/>
            <person name="Uchiyama I."/>
            <person name="Ito T."/>
            <person name="Fujiyama A."/>
            <person name="Inagaki F."/>
            <person name="Takami H."/>
        </authorList>
    </citation>
    <scope>NUCLEOTIDE SEQUENCE</scope>
    <source>
        <strain evidence="5">Expedition CK06-06</strain>
    </source>
</reference>
<comment type="cofactor">
    <cofactor evidence="1">
        <name>thiamine diphosphate</name>
        <dbReference type="ChEBI" id="CHEBI:58937"/>
    </cofactor>
</comment>
<evidence type="ECO:0000259" key="4">
    <source>
        <dbReference type="Pfam" id="PF02780"/>
    </source>
</evidence>
<keyword evidence="2" id="KW-0560">Oxidoreductase</keyword>
<sequence>PVFVRLMRDPLFDIYSKKDTFKLEGSKTIRKGKDITVVTYGDTIFQALEAADELEKENISSEIIDTYSIKPFDKKNLIHSISKTGVLLVVEDHQKRNGLGYELSNFCLKNKPVIFDNLGLNDTFAESGNYYKVIDKYGISKKLHNYKQLPFFH</sequence>
<feature type="domain" description="Transketolase C-terminal" evidence="4">
    <location>
        <begin position="27"/>
        <end position="141"/>
    </location>
</feature>
<dbReference type="Gene3D" id="3.40.50.920">
    <property type="match status" value="1"/>
</dbReference>
<proteinExistence type="predicted"/>
<organism evidence="5">
    <name type="scientific">marine sediment metagenome</name>
    <dbReference type="NCBI Taxonomy" id="412755"/>
    <lineage>
        <taxon>unclassified sequences</taxon>
        <taxon>metagenomes</taxon>
        <taxon>ecological metagenomes</taxon>
    </lineage>
</organism>
<evidence type="ECO:0000256" key="2">
    <source>
        <dbReference type="ARBA" id="ARBA00023002"/>
    </source>
</evidence>
<dbReference type="AlphaFoldDB" id="X1GRL5"/>
<dbReference type="InterPro" id="IPR033248">
    <property type="entry name" value="Transketolase_C"/>
</dbReference>
<name>X1GRL5_9ZZZZ</name>
<comment type="caution">
    <text evidence="5">The sequence shown here is derived from an EMBL/GenBank/DDBJ whole genome shotgun (WGS) entry which is preliminary data.</text>
</comment>
<protein>
    <recommendedName>
        <fullName evidence="4">Transketolase C-terminal domain-containing protein</fullName>
    </recommendedName>
</protein>
<evidence type="ECO:0000256" key="3">
    <source>
        <dbReference type="ARBA" id="ARBA00023052"/>
    </source>
</evidence>
<dbReference type="PANTHER" id="PTHR43257">
    <property type="entry name" value="PYRUVATE DEHYDROGENASE E1 COMPONENT BETA SUBUNIT"/>
    <property type="match status" value="1"/>
</dbReference>
<feature type="non-terminal residue" evidence="5">
    <location>
        <position position="1"/>
    </location>
</feature>
<dbReference type="EMBL" id="BARU01020133">
    <property type="protein sequence ID" value="GAH60511.1"/>
    <property type="molecule type" value="Genomic_DNA"/>
</dbReference>
<gene>
    <name evidence="5" type="ORF">S03H2_33097</name>
</gene>
<dbReference type="InterPro" id="IPR009014">
    <property type="entry name" value="Transketo_C/PFOR_II"/>
</dbReference>
<dbReference type="PANTHER" id="PTHR43257:SF2">
    <property type="entry name" value="PYRUVATE DEHYDROGENASE E1 COMPONENT SUBUNIT BETA"/>
    <property type="match status" value="1"/>
</dbReference>
<evidence type="ECO:0000256" key="1">
    <source>
        <dbReference type="ARBA" id="ARBA00001964"/>
    </source>
</evidence>
<keyword evidence="3" id="KW-0786">Thiamine pyrophosphate</keyword>
<accession>X1GRL5</accession>